<dbReference type="EMBL" id="SCKG01000011">
    <property type="protein sequence ID" value="TDH06496.1"/>
    <property type="molecule type" value="Genomic_DNA"/>
</dbReference>
<dbReference type="InterPro" id="IPR013750">
    <property type="entry name" value="GHMP_kinase_C_dom"/>
</dbReference>
<reference evidence="4 5" key="1">
    <citation type="submission" date="2019-01" db="EMBL/GenBank/DDBJ databases">
        <title>A chromosome-scale genome assembly of the yellow perch, Perca flavescens.</title>
        <authorList>
            <person name="Feron R."/>
            <person name="Morvezen R."/>
            <person name="Bestin A."/>
            <person name="Haffray P."/>
            <person name="Klopp C."/>
            <person name="Zahm M."/>
            <person name="Cabau C."/>
            <person name="Roques C."/>
            <person name="Donnadieu C."/>
            <person name="Bouchez O."/>
            <person name="Christie M."/>
            <person name="Larson W."/>
            <person name="Guiguen Y."/>
        </authorList>
    </citation>
    <scope>NUCLEOTIDE SEQUENCE [LARGE SCALE GENOMIC DNA]</scope>
    <source>
        <strain evidence="4">YP-PL-M2</strain>
        <tissue evidence="4">Blood</tissue>
    </source>
</reference>
<evidence type="ECO:0000256" key="2">
    <source>
        <dbReference type="ARBA" id="ARBA00022777"/>
    </source>
</evidence>
<dbReference type="PANTHER" id="PTHR32463:SF0">
    <property type="entry name" value="L-FUCOSE KINASE"/>
    <property type="match status" value="1"/>
</dbReference>
<dbReference type="STRING" id="8167.A0A484CSQ8"/>
<keyword evidence="5" id="KW-1185">Reference proteome</keyword>
<dbReference type="Gene3D" id="3.30.230.120">
    <property type="match status" value="1"/>
</dbReference>
<comment type="caution">
    <text evidence="4">The sequence shown here is derived from an EMBL/GenBank/DDBJ whole genome shotgun (WGS) entry which is preliminary data.</text>
</comment>
<dbReference type="GO" id="GO:0050201">
    <property type="term" value="F:fucokinase activity"/>
    <property type="evidence" value="ECO:0007669"/>
    <property type="project" value="TreeGrafter"/>
</dbReference>
<feature type="domain" description="GHMP kinase C-terminal" evidence="3">
    <location>
        <begin position="38"/>
        <end position="113"/>
    </location>
</feature>
<keyword evidence="2" id="KW-0418">Kinase</keyword>
<keyword evidence="1" id="KW-0808">Transferase</keyword>
<sequence length="148" mass="15895">MHRLSQRTTDVVRSWYSRLPAMVHNAQQLVANSEECARACSRGSLSGLGVCLELSWQQKKLMAPGCEPASVRAMMEALQPLVLGQSLAGAGGGGFLYLLTREPRQRLAVLRVLGNTPGLGDFSVHSVELDLDGITVPHPEGGARTLMS</sequence>
<dbReference type="InterPro" id="IPR036554">
    <property type="entry name" value="GHMP_kinase_C_sf"/>
</dbReference>
<dbReference type="Proteomes" id="UP000295070">
    <property type="component" value="Chromosome 11"/>
</dbReference>
<organism evidence="4 5">
    <name type="scientific">Perca flavescens</name>
    <name type="common">American yellow perch</name>
    <name type="synonym">Morone flavescens</name>
    <dbReference type="NCBI Taxonomy" id="8167"/>
    <lineage>
        <taxon>Eukaryota</taxon>
        <taxon>Metazoa</taxon>
        <taxon>Chordata</taxon>
        <taxon>Craniata</taxon>
        <taxon>Vertebrata</taxon>
        <taxon>Euteleostomi</taxon>
        <taxon>Actinopterygii</taxon>
        <taxon>Neopterygii</taxon>
        <taxon>Teleostei</taxon>
        <taxon>Neoteleostei</taxon>
        <taxon>Acanthomorphata</taxon>
        <taxon>Eupercaria</taxon>
        <taxon>Perciformes</taxon>
        <taxon>Percoidei</taxon>
        <taxon>Percidae</taxon>
        <taxon>Percinae</taxon>
        <taxon>Perca</taxon>
    </lineage>
</organism>
<protein>
    <recommendedName>
        <fullName evidence="3">GHMP kinase C-terminal domain-containing protein</fullName>
    </recommendedName>
</protein>
<proteinExistence type="predicted"/>
<evidence type="ECO:0000313" key="5">
    <source>
        <dbReference type="Proteomes" id="UP000295070"/>
    </source>
</evidence>
<evidence type="ECO:0000313" key="4">
    <source>
        <dbReference type="EMBL" id="TDH06496.1"/>
    </source>
</evidence>
<evidence type="ECO:0000256" key="1">
    <source>
        <dbReference type="ARBA" id="ARBA00022679"/>
    </source>
</evidence>
<dbReference type="Pfam" id="PF08544">
    <property type="entry name" value="GHMP_kinases_C"/>
    <property type="match status" value="1"/>
</dbReference>
<dbReference type="AlphaFoldDB" id="A0A484CSQ8"/>
<dbReference type="InterPro" id="IPR052203">
    <property type="entry name" value="GHMP_Kinase-Related"/>
</dbReference>
<gene>
    <name evidence="4" type="ORF">EPR50_G00113990</name>
</gene>
<name>A0A484CSQ8_PERFV</name>
<evidence type="ECO:0000259" key="3">
    <source>
        <dbReference type="Pfam" id="PF08544"/>
    </source>
</evidence>
<dbReference type="PANTHER" id="PTHR32463">
    <property type="entry name" value="L-FUCOSE KINASE"/>
    <property type="match status" value="1"/>
</dbReference>
<dbReference type="SUPFAM" id="SSF55060">
    <property type="entry name" value="GHMP Kinase, C-terminal domain"/>
    <property type="match status" value="1"/>
</dbReference>
<accession>A0A484CSQ8</accession>
<dbReference type="GO" id="GO:0042352">
    <property type="term" value="P:GDP-L-fucose salvage"/>
    <property type="evidence" value="ECO:0007669"/>
    <property type="project" value="TreeGrafter"/>
</dbReference>